<dbReference type="PANTHER" id="PTHR42938">
    <property type="entry name" value="FORMATE DEHYDROGENASE 1"/>
    <property type="match status" value="1"/>
</dbReference>
<keyword evidence="1" id="KW-1133">Transmembrane helix</keyword>
<proteinExistence type="predicted"/>
<organism evidence="2 3">
    <name type="scientific">Colocasia esculenta</name>
    <name type="common">Wild taro</name>
    <name type="synonym">Arum esculentum</name>
    <dbReference type="NCBI Taxonomy" id="4460"/>
    <lineage>
        <taxon>Eukaryota</taxon>
        <taxon>Viridiplantae</taxon>
        <taxon>Streptophyta</taxon>
        <taxon>Embryophyta</taxon>
        <taxon>Tracheophyta</taxon>
        <taxon>Spermatophyta</taxon>
        <taxon>Magnoliopsida</taxon>
        <taxon>Liliopsida</taxon>
        <taxon>Araceae</taxon>
        <taxon>Aroideae</taxon>
        <taxon>Colocasieae</taxon>
        <taxon>Colocasia</taxon>
    </lineage>
</organism>
<evidence type="ECO:0000313" key="3">
    <source>
        <dbReference type="Proteomes" id="UP000652761"/>
    </source>
</evidence>
<keyword evidence="1" id="KW-0472">Membrane</keyword>
<feature type="transmembrane region" description="Helical" evidence="1">
    <location>
        <begin position="275"/>
        <end position="299"/>
    </location>
</feature>
<evidence type="ECO:0008006" key="4">
    <source>
        <dbReference type="Google" id="ProtNLM"/>
    </source>
</evidence>
<evidence type="ECO:0000313" key="2">
    <source>
        <dbReference type="EMBL" id="MQL84285.1"/>
    </source>
</evidence>
<accession>A0A843ULC9</accession>
<evidence type="ECO:0000256" key="1">
    <source>
        <dbReference type="SAM" id="Phobius"/>
    </source>
</evidence>
<name>A0A843ULC9_COLES</name>
<dbReference type="PANTHER" id="PTHR42938:SF11">
    <property type="entry name" value="ERYTHRONATE-4-PHOSPHATE DEHYDROGENASE FAMILY PROTEIN"/>
    <property type="match status" value="1"/>
</dbReference>
<keyword evidence="1" id="KW-0812">Transmembrane</keyword>
<dbReference type="EMBL" id="NMUH01000750">
    <property type="protein sequence ID" value="MQL84285.1"/>
    <property type="molecule type" value="Genomic_DNA"/>
</dbReference>
<dbReference type="OrthoDB" id="2016101at2759"/>
<sequence length="310" mass="34849">MEECYSPLMDHKKFDQNWKIIKHSLYEPMTSPWLDLRIFYMRVSNSAVDESTPECMTLNHIPLSPDTIFEVNGRRSSSYTECVSSTLRRDRVDKKNEEATYVSTDSIRMTGSARFEVYDKDDLLFSGVLELSSSNGFAGETKGCKRWSLSCQQVVTSGNCFLKGRQLTGPESLPIVDVYVTGYFSGAPIILTKTLQLGSWKNCHQKTKLISIPENELTEMMKDFSSEAFQVTATRRRDHEAGNDAGFDYEGLYMRGEYLEGEDGELSWFNAGVRVGVGIGLGLCLGVGLGVGVLVRTYLVTSKHLKWRLS</sequence>
<comment type="caution">
    <text evidence="2">The sequence shown here is derived from an EMBL/GenBank/DDBJ whole genome shotgun (WGS) entry which is preliminary data.</text>
</comment>
<dbReference type="Proteomes" id="UP000652761">
    <property type="component" value="Unassembled WGS sequence"/>
</dbReference>
<reference evidence="2" key="1">
    <citation type="submission" date="2017-07" db="EMBL/GenBank/DDBJ databases">
        <title>Taro Niue Genome Assembly and Annotation.</title>
        <authorList>
            <person name="Atibalentja N."/>
            <person name="Keating K."/>
            <person name="Fields C.J."/>
        </authorList>
    </citation>
    <scope>NUCLEOTIDE SEQUENCE</scope>
    <source>
        <strain evidence="2">Niue_2</strain>
        <tissue evidence="2">Leaf</tissue>
    </source>
</reference>
<keyword evidence="3" id="KW-1185">Reference proteome</keyword>
<protein>
    <recommendedName>
        <fullName evidence="4">Erythronate-4-phosphate dehydrogenase family protein</fullName>
    </recommendedName>
</protein>
<dbReference type="AlphaFoldDB" id="A0A843ULC9"/>
<dbReference type="GO" id="GO:0004617">
    <property type="term" value="F:phosphoglycerate dehydrogenase activity"/>
    <property type="evidence" value="ECO:0007669"/>
    <property type="project" value="TreeGrafter"/>
</dbReference>
<gene>
    <name evidence="2" type="ORF">Taro_016776</name>
</gene>